<evidence type="ECO:0000313" key="2">
    <source>
        <dbReference type="EMBL" id="GEK74239.1"/>
    </source>
</evidence>
<feature type="region of interest" description="Disordered" evidence="1">
    <location>
        <begin position="39"/>
        <end position="73"/>
    </location>
</feature>
<accession>A0ABQ0UB51</accession>
<name>A0ABQ0UB51_9GAMM</name>
<feature type="compositionally biased region" description="Basic and acidic residues" evidence="1">
    <location>
        <begin position="39"/>
        <end position="49"/>
    </location>
</feature>
<dbReference type="EMBL" id="BJUS01000039">
    <property type="protein sequence ID" value="GEK74239.1"/>
    <property type="molecule type" value="Genomic_DNA"/>
</dbReference>
<dbReference type="NCBIfam" id="TIGR01635">
    <property type="entry name" value="tail_comp_S"/>
    <property type="match status" value="1"/>
</dbReference>
<reference evidence="2 3" key="1">
    <citation type="submission" date="2019-07" db="EMBL/GenBank/DDBJ databases">
        <title>Whole genome shotgun sequence of Halomonas halophila NBRC 102604.</title>
        <authorList>
            <person name="Hosoyama A."/>
            <person name="Uohara A."/>
            <person name="Ohji S."/>
            <person name="Ichikawa N."/>
        </authorList>
    </citation>
    <scope>NUCLEOTIDE SEQUENCE [LARGE SCALE GENOMIC DNA]</scope>
    <source>
        <strain evidence="2 3">NBRC 102604</strain>
    </source>
</reference>
<dbReference type="Pfam" id="PF05069">
    <property type="entry name" value="Phage_tail_S"/>
    <property type="match status" value="1"/>
</dbReference>
<protein>
    <submittedName>
        <fullName evidence="2">Virion morphogenesis protein</fullName>
    </submittedName>
</protein>
<dbReference type="Proteomes" id="UP000321121">
    <property type="component" value="Unassembled WGS sequence"/>
</dbReference>
<gene>
    <name evidence="2" type="primary">S</name>
    <name evidence="2" type="ORF">HHA04nite_27830</name>
</gene>
<dbReference type="InterPro" id="IPR006522">
    <property type="entry name" value="Phage_virion_morphogenesis"/>
</dbReference>
<sequence>MGLSLMDDDLQALEDWVTPMLAQLDRKARRTLTRKVAQDLRRSQRERIKAQQNPDGTPYAPRKPQHRAQQGAIRRRAMFTKIRTAKYLKARSTTDGAEIGFVGRVAHIARVHQEGLRARVDQDGPRVSYTERRLLGISDADRQLIQDSVLRHLTAD</sequence>
<proteinExistence type="predicted"/>
<organism evidence="2 3">
    <name type="scientific">Halomonas halophila</name>
    <dbReference type="NCBI Taxonomy" id="29573"/>
    <lineage>
        <taxon>Bacteria</taxon>
        <taxon>Pseudomonadati</taxon>
        <taxon>Pseudomonadota</taxon>
        <taxon>Gammaproteobacteria</taxon>
        <taxon>Oceanospirillales</taxon>
        <taxon>Halomonadaceae</taxon>
        <taxon>Halomonas</taxon>
    </lineage>
</organism>
<evidence type="ECO:0000256" key="1">
    <source>
        <dbReference type="SAM" id="MobiDB-lite"/>
    </source>
</evidence>
<comment type="caution">
    <text evidence="2">The sequence shown here is derived from an EMBL/GenBank/DDBJ whole genome shotgun (WGS) entry which is preliminary data.</text>
</comment>
<evidence type="ECO:0000313" key="3">
    <source>
        <dbReference type="Proteomes" id="UP000321121"/>
    </source>
</evidence>
<keyword evidence="3" id="KW-1185">Reference proteome</keyword>